<dbReference type="PANTHER" id="PTHR30105">
    <property type="entry name" value="UNCHARACTERIZED YIBQ-RELATED"/>
    <property type="match status" value="1"/>
</dbReference>
<protein>
    <submittedName>
        <fullName evidence="2">Periplasmic protein YibQ, distant homology with nucleoside diphosphatase and polysaccharide deacetylase</fullName>
    </submittedName>
</protein>
<dbReference type="AlphaFoldDB" id="A0A3B0SB50"/>
<dbReference type="EMBL" id="UOED01000082">
    <property type="protein sequence ID" value="VAV93543.1"/>
    <property type="molecule type" value="Genomic_DNA"/>
</dbReference>
<gene>
    <name evidence="2" type="ORF">MNBD_ALPHA02-108</name>
</gene>
<sequence length="326" mass="37238">MKRKDIVFIWRYRKEALSLVYLFLIGMAFGAIWIFYDNNAKKTLAFEEDHDSVEMVVSESRESYVPPEIPIQTREKAWRANAVKMSAIRDDRPQIAIVIDDLAVVRSRSLDIINLPAPLTLSFLPYAPDLPEITRMAHNRGHELMVHLPMEPKGDFDPGPHALLTHVSHEKMRADLIFNLSRFDGYVGLNNHMGSAFTEDRKSLDLVLDEVQRRGLLVLDSRTSRKSLLAKMSTDRNIPNMTRDFFLDNEQDVDYIFAQLTKLEDMARRKGSAIAIGHPYAETIEALTLWLPTLKARGIMVVPLSHLIKRKYEGIRLAKNSSTAGH</sequence>
<name>A0A3B0SB50_9ZZZZ</name>
<dbReference type="PANTHER" id="PTHR30105:SF2">
    <property type="entry name" value="DIVERGENT POLYSACCHARIDE DEACETYLASE SUPERFAMILY"/>
    <property type="match status" value="1"/>
</dbReference>
<organism evidence="2">
    <name type="scientific">hydrothermal vent metagenome</name>
    <dbReference type="NCBI Taxonomy" id="652676"/>
    <lineage>
        <taxon>unclassified sequences</taxon>
        <taxon>metagenomes</taxon>
        <taxon>ecological metagenomes</taxon>
    </lineage>
</organism>
<evidence type="ECO:0000313" key="2">
    <source>
        <dbReference type="EMBL" id="VAV93543.1"/>
    </source>
</evidence>
<dbReference type="SUPFAM" id="SSF88713">
    <property type="entry name" value="Glycoside hydrolase/deacetylase"/>
    <property type="match status" value="1"/>
</dbReference>
<dbReference type="GO" id="GO:0005975">
    <property type="term" value="P:carbohydrate metabolic process"/>
    <property type="evidence" value="ECO:0007669"/>
    <property type="project" value="InterPro"/>
</dbReference>
<feature type="transmembrane region" description="Helical" evidence="1">
    <location>
        <begin position="16"/>
        <end position="36"/>
    </location>
</feature>
<proteinExistence type="predicted"/>
<reference evidence="2" key="1">
    <citation type="submission" date="2018-06" db="EMBL/GenBank/DDBJ databases">
        <authorList>
            <person name="Zhirakovskaya E."/>
        </authorList>
    </citation>
    <scope>NUCLEOTIDE SEQUENCE</scope>
</reference>
<dbReference type="Gene3D" id="3.20.20.370">
    <property type="entry name" value="Glycoside hydrolase/deacetylase"/>
    <property type="match status" value="1"/>
</dbReference>
<dbReference type="CDD" id="cd10936">
    <property type="entry name" value="CE4_DAC2"/>
    <property type="match status" value="1"/>
</dbReference>
<keyword evidence="1" id="KW-0472">Membrane</keyword>
<dbReference type="Pfam" id="PF04748">
    <property type="entry name" value="Polysacc_deac_2"/>
    <property type="match status" value="1"/>
</dbReference>
<keyword evidence="1" id="KW-1133">Transmembrane helix</keyword>
<dbReference type="InterPro" id="IPR006837">
    <property type="entry name" value="Divergent_DAC"/>
</dbReference>
<keyword evidence="1" id="KW-0812">Transmembrane</keyword>
<evidence type="ECO:0000256" key="1">
    <source>
        <dbReference type="SAM" id="Phobius"/>
    </source>
</evidence>
<accession>A0A3B0SB50</accession>
<dbReference type="InterPro" id="IPR011330">
    <property type="entry name" value="Glyco_hydro/deAcase_b/a-brl"/>
</dbReference>